<protein>
    <submittedName>
        <fullName evidence="1">Uncharacterized protein</fullName>
    </submittedName>
</protein>
<dbReference type="Proteomes" id="UP000230495">
    <property type="component" value="Unassembled WGS sequence"/>
</dbReference>
<evidence type="ECO:0000313" key="1">
    <source>
        <dbReference type="EMBL" id="PJD74633.1"/>
    </source>
</evidence>
<sequence length="109" mass="11689">MSRFFMIAQVPNTTLVTVAHILKAERWGAAGEVDLSLACKREPSGASACSFDPDQMRIVDQSYLPPAAAAIARDGRPVCVPFDDFPAAQRGEDLVLDGGSAAELRELLK</sequence>
<dbReference type="AlphaFoldDB" id="A0A2J0PMJ9"/>
<gene>
    <name evidence="1" type="ORF">B9Q37_12120</name>
</gene>
<dbReference type="EMBL" id="NEEU01000004">
    <property type="protein sequence ID" value="PJD74633.1"/>
    <property type="molecule type" value="Genomic_DNA"/>
</dbReference>
<name>A0A2J0PMJ9_9ENTR</name>
<accession>A0A2J0PMJ9</accession>
<proteinExistence type="predicted"/>
<comment type="caution">
    <text evidence="1">The sequence shown here is derived from an EMBL/GenBank/DDBJ whole genome shotgun (WGS) entry which is preliminary data.</text>
</comment>
<evidence type="ECO:0000313" key="2">
    <source>
        <dbReference type="Proteomes" id="UP000230495"/>
    </source>
</evidence>
<organism evidence="1">
    <name type="scientific">Enterobacter kobei</name>
    <dbReference type="NCBI Taxonomy" id="208224"/>
    <lineage>
        <taxon>Bacteria</taxon>
        <taxon>Pseudomonadati</taxon>
        <taxon>Pseudomonadota</taxon>
        <taxon>Gammaproteobacteria</taxon>
        <taxon>Enterobacterales</taxon>
        <taxon>Enterobacteriaceae</taxon>
        <taxon>Enterobacter</taxon>
        <taxon>Enterobacter cloacae complex</taxon>
    </lineage>
</organism>
<dbReference type="RefSeq" id="WP_057072311.1">
    <property type="nucleotide sequence ID" value="NZ_NEET01000019.1"/>
</dbReference>
<reference evidence="1 2" key="1">
    <citation type="journal article" date="2017" name="J. Antimicrob. Chemother.">
        <title>Characterization of the population structure, drug resistance mechanisms and plasmids of the community-associated Enterobacter cloacae complex in China.</title>
        <authorList>
            <person name="Zhou K."/>
            <person name="Yu W."/>
            <person name="Cao X."/>
            <person name="Shen P."/>
            <person name="Lu H."/>
            <person name="Luo Q."/>
            <person name="Rossen J.W.A."/>
            <person name="Xiao Y."/>
        </authorList>
    </citation>
    <scope>NUCLEOTIDE SEQUENCE [LARGE SCALE GENOMIC DNA]</scope>
    <source>
        <strain evidence="1">ECC1097</strain>
    </source>
</reference>